<reference evidence="1 2" key="1">
    <citation type="journal article" date="2019" name="Nat. Ecol. Evol.">
        <title>Megaphylogeny resolves global patterns of mushroom evolution.</title>
        <authorList>
            <person name="Varga T."/>
            <person name="Krizsan K."/>
            <person name="Foldi C."/>
            <person name="Dima B."/>
            <person name="Sanchez-Garcia M."/>
            <person name="Sanchez-Ramirez S."/>
            <person name="Szollosi G.J."/>
            <person name="Szarkandi J.G."/>
            <person name="Papp V."/>
            <person name="Albert L."/>
            <person name="Andreopoulos W."/>
            <person name="Angelini C."/>
            <person name="Antonin V."/>
            <person name="Barry K.W."/>
            <person name="Bougher N.L."/>
            <person name="Buchanan P."/>
            <person name="Buyck B."/>
            <person name="Bense V."/>
            <person name="Catcheside P."/>
            <person name="Chovatia M."/>
            <person name="Cooper J."/>
            <person name="Damon W."/>
            <person name="Desjardin D."/>
            <person name="Finy P."/>
            <person name="Geml J."/>
            <person name="Haridas S."/>
            <person name="Hughes K."/>
            <person name="Justo A."/>
            <person name="Karasinski D."/>
            <person name="Kautmanova I."/>
            <person name="Kiss B."/>
            <person name="Kocsube S."/>
            <person name="Kotiranta H."/>
            <person name="LaButti K.M."/>
            <person name="Lechner B.E."/>
            <person name="Liimatainen K."/>
            <person name="Lipzen A."/>
            <person name="Lukacs Z."/>
            <person name="Mihaltcheva S."/>
            <person name="Morgado L.N."/>
            <person name="Niskanen T."/>
            <person name="Noordeloos M.E."/>
            <person name="Ohm R.A."/>
            <person name="Ortiz-Santana B."/>
            <person name="Ovrebo C."/>
            <person name="Racz N."/>
            <person name="Riley R."/>
            <person name="Savchenko A."/>
            <person name="Shiryaev A."/>
            <person name="Soop K."/>
            <person name="Spirin V."/>
            <person name="Szebenyi C."/>
            <person name="Tomsovsky M."/>
            <person name="Tulloss R.E."/>
            <person name="Uehling J."/>
            <person name="Grigoriev I.V."/>
            <person name="Vagvolgyi C."/>
            <person name="Papp T."/>
            <person name="Martin F.M."/>
            <person name="Miettinen O."/>
            <person name="Hibbett D.S."/>
            <person name="Nagy L.G."/>
        </authorList>
    </citation>
    <scope>NUCLEOTIDE SEQUENCE [LARGE SCALE GENOMIC DNA]</scope>
    <source>
        <strain evidence="1 2">CBS 309.79</strain>
    </source>
</reference>
<accession>A0A5C3QIQ9</accession>
<gene>
    <name evidence="1" type="ORF">BDV98DRAFT_119588</name>
</gene>
<dbReference type="Proteomes" id="UP000305067">
    <property type="component" value="Unassembled WGS sequence"/>
</dbReference>
<dbReference type="EMBL" id="ML178830">
    <property type="protein sequence ID" value="TFL00099.1"/>
    <property type="molecule type" value="Genomic_DNA"/>
</dbReference>
<sequence length="149" mass="15655">MTQILSGVYSFLAEYSQGEYTFRVYKFTCTLVTLASLATVAVAGAINLEARQAPTFYVVVCTEPNLGSGSCQPLGSTPLNRCIDFAAVGLNQFDGTISSFAGTTTSATCTLYLNHDCTGTSIVAPVGSTVNLPIDAPALDNALRSYKCV</sequence>
<organism evidence="1 2">
    <name type="scientific">Pterulicium gracile</name>
    <dbReference type="NCBI Taxonomy" id="1884261"/>
    <lineage>
        <taxon>Eukaryota</taxon>
        <taxon>Fungi</taxon>
        <taxon>Dikarya</taxon>
        <taxon>Basidiomycota</taxon>
        <taxon>Agaricomycotina</taxon>
        <taxon>Agaricomycetes</taxon>
        <taxon>Agaricomycetidae</taxon>
        <taxon>Agaricales</taxon>
        <taxon>Pleurotineae</taxon>
        <taxon>Pterulaceae</taxon>
        <taxon>Pterulicium</taxon>
    </lineage>
</organism>
<dbReference type="AlphaFoldDB" id="A0A5C3QIQ9"/>
<dbReference type="OrthoDB" id="5401396at2759"/>
<keyword evidence="2" id="KW-1185">Reference proteome</keyword>
<protein>
    <submittedName>
        <fullName evidence="1">Uncharacterized protein</fullName>
    </submittedName>
</protein>
<evidence type="ECO:0000313" key="2">
    <source>
        <dbReference type="Proteomes" id="UP000305067"/>
    </source>
</evidence>
<evidence type="ECO:0000313" key="1">
    <source>
        <dbReference type="EMBL" id="TFL00099.1"/>
    </source>
</evidence>
<proteinExistence type="predicted"/>
<name>A0A5C3QIQ9_9AGAR</name>